<evidence type="ECO:0000256" key="4">
    <source>
        <dbReference type="ARBA" id="ARBA00023163"/>
    </source>
</evidence>
<dbReference type="FunFam" id="1.10.1740.10:FF:000009">
    <property type="entry name" value="RNA polymerase sigma factor"/>
    <property type="match status" value="1"/>
</dbReference>
<dbReference type="Pfam" id="PF08281">
    <property type="entry name" value="Sigma70_r4_2"/>
    <property type="match status" value="1"/>
</dbReference>
<feature type="domain" description="RNA polymerase sigma factor 70 region 4 type 2" evidence="6">
    <location>
        <begin position="111"/>
        <end position="163"/>
    </location>
</feature>
<keyword evidence="3" id="KW-0731">Sigma factor</keyword>
<dbReference type="InterPro" id="IPR013325">
    <property type="entry name" value="RNA_pol_sigma_r2"/>
</dbReference>
<dbReference type="InterPro" id="IPR007627">
    <property type="entry name" value="RNA_pol_sigma70_r2"/>
</dbReference>
<evidence type="ECO:0000256" key="3">
    <source>
        <dbReference type="ARBA" id="ARBA00023082"/>
    </source>
</evidence>
<dbReference type="PANTHER" id="PTHR43133">
    <property type="entry name" value="RNA POLYMERASE ECF-TYPE SIGMA FACTO"/>
    <property type="match status" value="1"/>
</dbReference>
<dbReference type="FunFam" id="1.10.10.10:FF:000427">
    <property type="entry name" value="RNA polymerase sigma factor"/>
    <property type="match status" value="1"/>
</dbReference>
<protein>
    <submittedName>
        <fullName evidence="7">Sigma-70 family RNA polymerase sigma factor</fullName>
    </submittedName>
</protein>
<evidence type="ECO:0000256" key="1">
    <source>
        <dbReference type="ARBA" id="ARBA00010641"/>
    </source>
</evidence>
<dbReference type="Gene3D" id="1.10.10.10">
    <property type="entry name" value="Winged helix-like DNA-binding domain superfamily/Winged helix DNA-binding domain"/>
    <property type="match status" value="1"/>
</dbReference>
<accession>A0A5R9QRM5</accession>
<dbReference type="EMBL" id="SWDV01000033">
    <property type="protein sequence ID" value="TLX72541.1"/>
    <property type="molecule type" value="Genomic_DNA"/>
</dbReference>
<evidence type="ECO:0000313" key="7">
    <source>
        <dbReference type="EMBL" id="TLX72541.1"/>
    </source>
</evidence>
<dbReference type="InterPro" id="IPR014284">
    <property type="entry name" value="RNA_pol_sigma-70_dom"/>
</dbReference>
<dbReference type="GO" id="GO:0003677">
    <property type="term" value="F:DNA binding"/>
    <property type="evidence" value="ECO:0007669"/>
    <property type="project" value="InterPro"/>
</dbReference>
<dbReference type="InterPro" id="IPR013249">
    <property type="entry name" value="RNA_pol_sigma70_r4_t2"/>
</dbReference>
<evidence type="ECO:0000256" key="2">
    <source>
        <dbReference type="ARBA" id="ARBA00023015"/>
    </source>
</evidence>
<comment type="caution">
    <text evidence="7">The sequence shown here is derived from an EMBL/GenBank/DDBJ whole genome shotgun (WGS) entry which is preliminary data.</text>
</comment>
<dbReference type="GO" id="GO:0016987">
    <property type="term" value="F:sigma factor activity"/>
    <property type="evidence" value="ECO:0007669"/>
    <property type="project" value="UniProtKB-KW"/>
</dbReference>
<dbReference type="RefSeq" id="WP_138525710.1">
    <property type="nucleotide sequence ID" value="NZ_JAOCBK010000022.1"/>
</dbReference>
<feature type="domain" description="RNA polymerase sigma-70 region 2" evidence="5">
    <location>
        <begin position="15"/>
        <end position="80"/>
    </location>
</feature>
<evidence type="ECO:0000259" key="6">
    <source>
        <dbReference type="Pfam" id="PF08281"/>
    </source>
</evidence>
<dbReference type="NCBIfam" id="TIGR02937">
    <property type="entry name" value="sigma70-ECF"/>
    <property type="match status" value="1"/>
</dbReference>
<dbReference type="AlphaFoldDB" id="A0A5R9QRM5"/>
<evidence type="ECO:0000313" key="8">
    <source>
        <dbReference type="Proteomes" id="UP000306635"/>
    </source>
</evidence>
<dbReference type="InterPro" id="IPR013324">
    <property type="entry name" value="RNA_pol_sigma_r3/r4-like"/>
</dbReference>
<proteinExistence type="inferred from homology"/>
<dbReference type="SUPFAM" id="SSF88659">
    <property type="entry name" value="Sigma3 and sigma4 domains of RNA polymerase sigma factors"/>
    <property type="match status" value="1"/>
</dbReference>
<keyword evidence="8" id="KW-1185">Reference proteome</keyword>
<dbReference type="NCBIfam" id="NF007232">
    <property type="entry name" value="PRK09651.1"/>
    <property type="match status" value="1"/>
</dbReference>
<sequence length="168" mass="19305">MPPVDAPLHAAVSELYQHHHGWLQGWLRRRLDCHEQAADLAQDTFTRLLGSRRVLDAREPRAYLTTIAKGLMINWFQRQSLERAYLEALAGLPEELAPSPEQRYLVLETLHEIDALLARLPDPVRQAFLLAQIEGLKYEAIAQRLGVSLGSVKRYMQQAFRHCLELME</sequence>
<keyword evidence="4" id="KW-0804">Transcription</keyword>
<dbReference type="GO" id="GO:0006352">
    <property type="term" value="P:DNA-templated transcription initiation"/>
    <property type="evidence" value="ECO:0007669"/>
    <property type="project" value="InterPro"/>
</dbReference>
<name>A0A5R9QRM5_9PSED</name>
<keyword evidence="2" id="KW-0805">Transcription regulation</keyword>
<dbReference type="Gene3D" id="1.10.1740.10">
    <property type="match status" value="1"/>
</dbReference>
<dbReference type="InterPro" id="IPR039425">
    <property type="entry name" value="RNA_pol_sigma-70-like"/>
</dbReference>
<organism evidence="7 8">
    <name type="scientific">Pseudomonas nicosulfuronedens</name>
    <dbReference type="NCBI Taxonomy" id="2571105"/>
    <lineage>
        <taxon>Bacteria</taxon>
        <taxon>Pseudomonadati</taxon>
        <taxon>Pseudomonadota</taxon>
        <taxon>Gammaproteobacteria</taxon>
        <taxon>Pseudomonadales</taxon>
        <taxon>Pseudomonadaceae</taxon>
        <taxon>Pseudomonas</taxon>
    </lineage>
</organism>
<reference evidence="7 8" key="1">
    <citation type="submission" date="2019-04" db="EMBL/GenBank/DDBJ databases">
        <authorList>
            <person name="Li M."/>
        </authorList>
    </citation>
    <scope>NUCLEOTIDE SEQUENCE [LARGE SCALE GENOMIC DNA]</scope>
    <source>
        <strain evidence="7 8">LAM1902</strain>
    </source>
</reference>
<comment type="similarity">
    <text evidence="1">Belongs to the sigma-70 factor family. ECF subfamily.</text>
</comment>
<dbReference type="NCBIfam" id="NF009180">
    <property type="entry name" value="PRK12528.1"/>
    <property type="match status" value="1"/>
</dbReference>
<dbReference type="SUPFAM" id="SSF88946">
    <property type="entry name" value="Sigma2 domain of RNA polymerase sigma factors"/>
    <property type="match status" value="1"/>
</dbReference>
<dbReference type="PANTHER" id="PTHR43133:SF63">
    <property type="entry name" value="RNA POLYMERASE SIGMA FACTOR FECI-RELATED"/>
    <property type="match status" value="1"/>
</dbReference>
<dbReference type="Proteomes" id="UP000306635">
    <property type="component" value="Unassembled WGS sequence"/>
</dbReference>
<evidence type="ECO:0000259" key="5">
    <source>
        <dbReference type="Pfam" id="PF04542"/>
    </source>
</evidence>
<dbReference type="Pfam" id="PF04542">
    <property type="entry name" value="Sigma70_r2"/>
    <property type="match status" value="1"/>
</dbReference>
<dbReference type="InterPro" id="IPR036388">
    <property type="entry name" value="WH-like_DNA-bd_sf"/>
</dbReference>
<dbReference type="OrthoDB" id="9797134at2"/>
<gene>
    <name evidence="7" type="ORF">FAS41_22975</name>
</gene>